<evidence type="ECO:0000313" key="6">
    <source>
        <dbReference type="Proteomes" id="UP000235116"/>
    </source>
</evidence>
<sequence length="123" mass="13853">MKMGNKVLVVEDNPDNMKLVTWILEDEEYAVTGVNCAEDCLTRLESEEFDVVLMDISLPGIDGKEATRRLRAQERFQTLPIIALTAHAIKGEDEEILASGVTDLITKPLDEDVLLERLRKLLN</sequence>
<dbReference type="PROSITE" id="PS50110">
    <property type="entry name" value="RESPONSE_REGULATORY"/>
    <property type="match status" value="1"/>
</dbReference>
<accession>A0A2K9LKJ1</accession>
<dbReference type="KEGG" id="kak:Kalk_10395"/>
<reference evidence="6" key="1">
    <citation type="submission" date="2017-08" db="EMBL/GenBank/DDBJ databases">
        <title>Direct submision.</title>
        <authorList>
            <person name="Kim S.-J."/>
            <person name="Rhee S.-K."/>
        </authorList>
    </citation>
    <scope>NUCLEOTIDE SEQUENCE [LARGE SCALE GENOMIC DNA]</scope>
    <source>
        <strain evidence="6">GI5</strain>
    </source>
</reference>
<dbReference type="InterPro" id="IPR001789">
    <property type="entry name" value="Sig_transdc_resp-reg_receiver"/>
</dbReference>
<dbReference type="SMART" id="SM00448">
    <property type="entry name" value="REC"/>
    <property type="match status" value="1"/>
</dbReference>
<feature type="domain" description="Response regulatory" evidence="4">
    <location>
        <begin position="6"/>
        <end position="122"/>
    </location>
</feature>
<dbReference type="OrthoDB" id="9793549at2"/>
<evidence type="ECO:0000313" key="5">
    <source>
        <dbReference type="EMBL" id="AUM12802.1"/>
    </source>
</evidence>
<feature type="modified residue" description="4-aspartylphosphate" evidence="3">
    <location>
        <position position="55"/>
    </location>
</feature>
<dbReference type="Pfam" id="PF00072">
    <property type="entry name" value="Response_reg"/>
    <property type="match status" value="1"/>
</dbReference>
<keyword evidence="1 3" id="KW-0597">Phosphoprotein</keyword>
<protein>
    <submittedName>
        <fullName evidence="5">Response regulator</fullName>
    </submittedName>
</protein>
<dbReference type="AlphaFoldDB" id="A0A2K9LKJ1"/>
<dbReference type="EMBL" id="CP022684">
    <property type="protein sequence ID" value="AUM12802.1"/>
    <property type="molecule type" value="Genomic_DNA"/>
</dbReference>
<dbReference type="InterPro" id="IPR011006">
    <property type="entry name" value="CheY-like_superfamily"/>
</dbReference>
<proteinExistence type="predicted"/>
<keyword evidence="6" id="KW-1185">Reference proteome</keyword>
<dbReference type="SUPFAM" id="SSF52172">
    <property type="entry name" value="CheY-like"/>
    <property type="match status" value="1"/>
</dbReference>
<dbReference type="Proteomes" id="UP000235116">
    <property type="component" value="Chromosome"/>
</dbReference>
<gene>
    <name evidence="5" type="ORF">Kalk_10395</name>
</gene>
<evidence type="ECO:0000259" key="4">
    <source>
        <dbReference type="PROSITE" id="PS50110"/>
    </source>
</evidence>
<keyword evidence="2" id="KW-0902">Two-component regulatory system</keyword>
<dbReference type="GO" id="GO:0000160">
    <property type="term" value="P:phosphorelay signal transduction system"/>
    <property type="evidence" value="ECO:0007669"/>
    <property type="project" value="UniProtKB-KW"/>
</dbReference>
<name>A0A2K9LKJ1_9GAMM</name>
<dbReference type="PANTHER" id="PTHR45339">
    <property type="entry name" value="HYBRID SIGNAL TRANSDUCTION HISTIDINE KINASE J"/>
    <property type="match status" value="1"/>
</dbReference>
<evidence type="ECO:0000256" key="2">
    <source>
        <dbReference type="ARBA" id="ARBA00023012"/>
    </source>
</evidence>
<dbReference type="PANTHER" id="PTHR45339:SF1">
    <property type="entry name" value="HYBRID SIGNAL TRANSDUCTION HISTIDINE KINASE J"/>
    <property type="match status" value="1"/>
</dbReference>
<evidence type="ECO:0000256" key="1">
    <source>
        <dbReference type="ARBA" id="ARBA00022553"/>
    </source>
</evidence>
<evidence type="ECO:0000256" key="3">
    <source>
        <dbReference type="PROSITE-ProRule" id="PRU00169"/>
    </source>
</evidence>
<dbReference type="Gene3D" id="3.40.50.2300">
    <property type="match status" value="1"/>
</dbReference>
<organism evidence="5 6">
    <name type="scientific">Ketobacter alkanivorans</name>
    <dbReference type="NCBI Taxonomy" id="1917421"/>
    <lineage>
        <taxon>Bacteria</taxon>
        <taxon>Pseudomonadati</taxon>
        <taxon>Pseudomonadota</taxon>
        <taxon>Gammaproteobacteria</taxon>
        <taxon>Pseudomonadales</taxon>
        <taxon>Ketobacteraceae</taxon>
        <taxon>Ketobacter</taxon>
    </lineage>
</organism>